<reference evidence="1 2" key="2">
    <citation type="journal article" date="2022" name="Mol. Biol. Evol.">
        <title>Comparative Genomics Reveals Insights into the Divergent Evolution of Astigmatic Mites and Household Pest Adaptations.</title>
        <authorList>
            <person name="Xiong Q."/>
            <person name="Wan A.T."/>
            <person name="Liu X."/>
            <person name="Fung C.S."/>
            <person name="Xiao X."/>
            <person name="Malainual N."/>
            <person name="Hou J."/>
            <person name="Wang L."/>
            <person name="Wang M."/>
            <person name="Yang K.Y."/>
            <person name="Cui Y."/>
            <person name="Leung E.L."/>
            <person name="Nong W."/>
            <person name="Shin S.K."/>
            <person name="Au S.W."/>
            <person name="Jeong K.Y."/>
            <person name="Chew F.T."/>
            <person name="Hui J.H."/>
            <person name="Leung T.F."/>
            <person name="Tungtrongchitr A."/>
            <person name="Zhong N."/>
            <person name="Liu Z."/>
            <person name="Tsui S.K."/>
        </authorList>
    </citation>
    <scope>NUCLEOTIDE SEQUENCE [LARGE SCALE GENOMIC DNA]</scope>
    <source>
        <strain evidence="1">Derp</strain>
    </source>
</reference>
<gene>
    <name evidence="1" type="ORF">DERP_001148</name>
</gene>
<evidence type="ECO:0000313" key="1">
    <source>
        <dbReference type="EMBL" id="KAH9420717.1"/>
    </source>
</evidence>
<organism evidence="1 2">
    <name type="scientific">Dermatophagoides pteronyssinus</name>
    <name type="common">European house dust mite</name>
    <dbReference type="NCBI Taxonomy" id="6956"/>
    <lineage>
        <taxon>Eukaryota</taxon>
        <taxon>Metazoa</taxon>
        <taxon>Ecdysozoa</taxon>
        <taxon>Arthropoda</taxon>
        <taxon>Chelicerata</taxon>
        <taxon>Arachnida</taxon>
        <taxon>Acari</taxon>
        <taxon>Acariformes</taxon>
        <taxon>Sarcoptiformes</taxon>
        <taxon>Astigmata</taxon>
        <taxon>Psoroptidia</taxon>
        <taxon>Analgoidea</taxon>
        <taxon>Pyroglyphidae</taxon>
        <taxon>Dermatophagoidinae</taxon>
        <taxon>Dermatophagoides</taxon>
    </lineage>
</organism>
<dbReference type="EMBL" id="NJHN03000047">
    <property type="protein sequence ID" value="KAH9420717.1"/>
    <property type="molecule type" value="Genomic_DNA"/>
</dbReference>
<protein>
    <submittedName>
        <fullName evidence="1">Uncharacterized protein</fullName>
    </submittedName>
</protein>
<comment type="caution">
    <text evidence="1">The sequence shown here is derived from an EMBL/GenBank/DDBJ whole genome shotgun (WGS) entry which is preliminary data.</text>
</comment>
<evidence type="ECO:0000313" key="2">
    <source>
        <dbReference type="Proteomes" id="UP000887458"/>
    </source>
</evidence>
<sequence>MYEVIWFHRRCHYKTPVIAYNQTTLWNGLSSSNETYRYNGYRLIDTIKTNYDISYEMNKIRLFLAHPNNHQTKKLHRNKSKNGE</sequence>
<keyword evidence="2" id="KW-1185">Reference proteome</keyword>
<proteinExistence type="predicted"/>
<dbReference type="Proteomes" id="UP000887458">
    <property type="component" value="Unassembled WGS sequence"/>
</dbReference>
<reference evidence="1 2" key="1">
    <citation type="journal article" date="2018" name="J. Allergy Clin. Immunol.">
        <title>High-quality assembly of Dermatophagoides pteronyssinus genome and transcriptome reveals a wide range of novel allergens.</title>
        <authorList>
            <person name="Liu X.Y."/>
            <person name="Yang K.Y."/>
            <person name="Wang M.Q."/>
            <person name="Kwok J.S."/>
            <person name="Zeng X."/>
            <person name="Yang Z."/>
            <person name="Xiao X.J."/>
            <person name="Lau C.P."/>
            <person name="Li Y."/>
            <person name="Huang Z.M."/>
            <person name="Ba J.G."/>
            <person name="Yim A.K."/>
            <person name="Ouyang C.Y."/>
            <person name="Ngai S.M."/>
            <person name="Chan T.F."/>
            <person name="Leung E.L."/>
            <person name="Liu L."/>
            <person name="Liu Z.G."/>
            <person name="Tsui S.K."/>
        </authorList>
    </citation>
    <scope>NUCLEOTIDE SEQUENCE [LARGE SCALE GENOMIC DNA]</scope>
    <source>
        <strain evidence="1">Derp</strain>
    </source>
</reference>
<accession>A0ABQ8JE57</accession>
<name>A0ABQ8JE57_DERPT</name>